<dbReference type="EMBL" id="CP108482">
    <property type="protein sequence ID" value="WUS60280.1"/>
    <property type="molecule type" value="Genomic_DNA"/>
</dbReference>
<accession>A0ABZ1WH69</accession>
<sequence length="172" mass="17603">MVVVAAGLVAALSWRERGGTQRVTRWLFGLGLSMCLLGGVGLLTRHSEDQQVSDGLHAAGRQVISAATDSARNCATAPPQPAYAYPSGLLPGGAATYTPPPCSTSPRVALLNSTVLTSLGPYRAQEAASFDTTGQVTVTDPTSGKQVCATVPDTTDGTGAVVDGPCGRFQVQ</sequence>
<gene>
    <name evidence="1" type="ORF">OG469_35185</name>
</gene>
<proteinExistence type="predicted"/>
<keyword evidence="2" id="KW-1185">Reference proteome</keyword>
<dbReference type="Proteomes" id="UP001432014">
    <property type="component" value="Chromosome"/>
</dbReference>
<protein>
    <submittedName>
        <fullName evidence="1">Uncharacterized protein</fullName>
    </submittedName>
</protein>
<evidence type="ECO:0000313" key="2">
    <source>
        <dbReference type="Proteomes" id="UP001432014"/>
    </source>
</evidence>
<organism evidence="1 2">
    <name type="scientific">Kitasatospora herbaricolor</name>
    <dbReference type="NCBI Taxonomy" id="68217"/>
    <lineage>
        <taxon>Bacteria</taxon>
        <taxon>Bacillati</taxon>
        <taxon>Actinomycetota</taxon>
        <taxon>Actinomycetes</taxon>
        <taxon>Kitasatosporales</taxon>
        <taxon>Streptomycetaceae</taxon>
        <taxon>Kitasatospora</taxon>
    </lineage>
</organism>
<name>A0ABZ1WH69_9ACTN</name>
<reference evidence="1 2" key="1">
    <citation type="submission" date="2022-10" db="EMBL/GenBank/DDBJ databases">
        <title>The complete genomes of actinobacterial strains from the NBC collection.</title>
        <authorList>
            <person name="Joergensen T.S."/>
            <person name="Alvarez Arevalo M."/>
            <person name="Sterndorff E.B."/>
            <person name="Faurdal D."/>
            <person name="Vuksanovic O."/>
            <person name="Mourched A.-S."/>
            <person name="Charusanti P."/>
            <person name="Shaw S."/>
            <person name="Blin K."/>
            <person name="Weber T."/>
        </authorList>
    </citation>
    <scope>NUCLEOTIDE SEQUENCE [LARGE SCALE GENOMIC DNA]</scope>
    <source>
        <strain evidence="1 2">NBC_01247</strain>
    </source>
</reference>
<dbReference type="RefSeq" id="WP_329493636.1">
    <property type="nucleotide sequence ID" value="NZ_CP108460.1"/>
</dbReference>
<evidence type="ECO:0000313" key="1">
    <source>
        <dbReference type="EMBL" id="WUS60280.1"/>
    </source>
</evidence>